<feature type="domain" description="Copper acquisition factor BIM1-like" evidence="8">
    <location>
        <begin position="9"/>
        <end position="145"/>
    </location>
</feature>
<keyword evidence="6" id="KW-0325">Glycoprotein</keyword>
<dbReference type="GO" id="GO:0005886">
    <property type="term" value="C:plasma membrane"/>
    <property type="evidence" value="ECO:0007669"/>
    <property type="project" value="UniProtKB-SubCell"/>
</dbReference>
<keyword evidence="2" id="KW-1003">Cell membrane</keyword>
<feature type="non-terminal residue" evidence="9">
    <location>
        <position position="1"/>
    </location>
</feature>
<sequence>LSLCAVAKSHFVLQVPTNLGFDDDMESMAPCGGFNATTRTNVTDFPINGGDIGVLTTHPSVIWEYRAALVRNLTNWVSLTPKLNQTTGVGYLCEPEVPGVRKWIGEPAVLQLIQHGTDGDLYQCAAIKFVTGGPATVDPACTNSTAFTAA</sequence>
<evidence type="ECO:0000256" key="6">
    <source>
        <dbReference type="ARBA" id="ARBA00023180"/>
    </source>
</evidence>
<reference evidence="9 10" key="1">
    <citation type="submission" date="2016-04" db="EMBL/GenBank/DDBJ databases">
        <title>A degradative enzymes factory behind the ericoid mycorrhizal symbiosis.</title>
        <authorList>
            <consortium name="DOE Joint Genome Institute"/>
            <person name="Martino E."/>
            <person name="Morin E."/>
            <person name="Grelet G."/>
            <person name="Kuo A."/>
            <person name="Kohler A."/>
            <person name="Daghino S."/>
            <person name="Barry K."/>
            <person name="Choi C."/>
            <person name="Cichocki N."/>
            <person name="Clum A."/>
            <person name="Copeland A."/>
            <person name="Hainaut M."/>
            <person name="Haridas S."/>
            <person name="Labutti K."/>
            <person name="Lindquist E."/>
            <person name="Lipzen A."/>
            <person name="Khouja H.-R."/>
            <person name="Murat C."/>
            <person name="Ohm R."/>
            <person name="Olson A."/>
            <person name="Spatafora J."/>
            <person name="Veneault-Fourrey C."/>
            <person name="Henrissat B."/>
            <person name="Grigoriev I."/>
            <person name="Martin F."/>
            <person name="Perotto S."/>
        </authorList>
    </citation>
    <scope>NUCLEOTIDE SEQUENCE [LARGE SCALE GENOMIC DNA]</scope>
    <source>
        <strain evidence="9 10">F</strain>
    </source>
</reference>
<evidence type="ECO:0000256" key="2">
    <source>
        <dbReference type="ARBA" id="ARBA00022475"/>
    </source>
</evidence>
<evidence type="ECO:0000256" key="1">
    <source>
        <dbReference type="ARBA" id="ARBA00004609"/>
    </source>
</evidence>
<evidence type="ECO:0000259" key="8">
    <source>
        <dbReference type="Pfam" id="PF20238"/>
    </source>
</evidence>
<accession>A0A2J6R1V0</accession>
<evidence type="ECO:0000313" key="9">
    <source>
        <dbReference type="EMBL" id="PMD32496.1"/>
    </source>
</evidence>
<keyword evidence="4" id="KW-0732">Signal</keyword>
<keyword evidence="5" id="KW-0472">Membrane</keyword>
<evidence type="ECO:0000256" key="7">
    <source>
        <dbReference type="ARBA" id="ARBA00023288"/>
    </source>
</evidence>
<dbReference type="InterPro" id="IPR046530">
    <property type="entry name" value="BIM1-like_dom"/>
</dbReference>
<dbReference type="Proteomes" id="UP000235786">
    <property type="component" value="Unassembled WGS sequence"/>
</dbReference>
<evidence type="ECO:0000256" key="5">
    <source>
        <dbReference type="ARBA" id="ARBA00023136"/>
    </source>
</evidence>
<dbReference type="GO" id="GO:0098552">
    <property type="term" value="C:side of membrane"/>
    <property type="evidence" value="ECO:0007669"/>
    <property type="project" value="UniProtKB-KW"/>
</dbReference>
<name>A0A2J6R1V0_HYAVF</name>
<feature type="non-terminal residue" evidence="9">
    <location>
        <position position="150"/>
    </location>
</feature>
<organism evidence="9 10">
    <name type="scientific">Hyaloscypha variabilis (strain UAMH 11265 / GT02V1 / F)</name>
    <name type="common">Meliniomyces variabilis</name>
    <dbReference type="NCBI Taxonomy" id="1149755"/>
    <lineage>
        <taxon>Eukaryota</taxon>
        <taxon>Fungi</taxon>
        <taxon>Dikarya</taxon>
        <taxon>Ascomycota</taxon>
        <taxon>Pezizomycotina</taxon>
        <taxon>Leotiomycetes</taxon>
        <taxon>Helotiales</taxon>
        <taxon>Hyaloscyphaceae</taxon>
        <taxon>Hyaloscypha</taxon>
        <taxon>Hyaloscypha variabilis</taxon>
    </lineage>
</organism>
<evidence type="ECO:0000256" key="4">
    <source>
        <dbReference type="ARBA" id="ARBA00022729"/>
    </source>
</evidence>
<dbReference type="EMBL" id="KZ613959">
    <property type="protein sequence ID" value="PMD32496.1"/>
    <property type="molecule type" value="Genomic_DNA"/>
</dbReference>
<dbReference type="PANTHER" id="PTHR34992:SF1">
    <property type="entry name" value="COPPER ACQUISITION FACTOR BIM1-LIKE DOMAIN-CONTAINING PROTEIN"/>
    <property type="match status" value="1"/>
</dbReference>
<evidence type="ECO:0000313" key="10">
    <source>
        <dbReference type="Proteomes" id="UP000235786"/>
    </source>
</evidence>
<dbReference type="CDD" id="cd21176">
    <property type="entry name" value="LPMO_auxiliary-like"/>
    <property type="match status" value="1"/>
</dbReference>
<dbReference type="OrthoDB" id="2146436at2759"/>
<dbReference type="AlphaFoldDB" id="A0A2J6R1V0"/>
<dbReference type="InterPro" id="IPR046936">
    <property type="entry name" value="BIM1-like"/>
</dbReference>
<evidence type="ECO:0000256" key="3">
    <source>
        <dbReference type="ARBA" id="ARBA00022622"/>
    </source>
</evidence>
<proteinExistence type="predicted"/>
<comment type="subcellular location">
    <subcellularLocation>
        <location evidence="1">Cell membrane</location>
        <topology evidence="1">Lipid-anchor</topology>
        <topology evidence="1">GPI-anchor</topology>
    </subcellularLocation>
</comment>
<keyword evidence="7" id="KW-0449">Lipoprotein</keyword>
<gene>
    <name evidence="9" type="ORF">L207DRAFT_409754</name>
</gene>
<keyword evidence="3" id="KW-0336">GPI-anchor</keyword>
<dbReference type="Pfam" id="PF20238">
    <property type="entry name" value="BIM1-like_dom"/>
    <property type="match status" value="1"/>
</dbReference>
<protein>
    <recommendedName>
        <fullName evidence="8">Copper acquisition factor BIM1-like domain-containing protein</fullName>
    </recommendedName>
</protein>
<dbReference type="PANTHER" id="PTHR34992">
    <property type="entry name" value="HYPHAL ANASTAMOSIS-7 PROTEIN"/>
    <property type="match status" value="1"/>
</dbReference>
<keyword evidence="10" id="KW-1185">Reference proteome</keyword>